<evidence type="ECO:0000313" key="3">
    <source>
        <dbReference type="Proteomes" id="UP001444661"/>
    </source>
</evidence>
<dbReference type="Proteomes" id="UP001444661">
    <property type="component" value="Unassembled WGS sequence"/>
</dbReference>
<keyword evidence="3" id="KW-1185">Reference proteome</keyword>
<evidence type="ECO:0000313" key="2">
    <source>
        <dbReference type="EMBL" id="KAK8051850.1"/>
    </source>
</evidence>
<name>A0ABR1TYZ5_9PEZI</name>
<feature type="region of interest" description="Disordered" evidence="1">
    <location>
        <begin position="1"/>
        <end position="66"/>
    </location>
</feature>
<organism evidence="2 3">
    <name type="scientific">Apiospora rasikravindrae</name>
    <dbReference type="NCBI Taxonomy" id="990691"/>
    <lineage>
        <taxon>Eukaryota</taxon>
        <taxon>Fungi</taxon>
        <taxon>Dikarya</taxon>
        <taxon>Ascomycota</taxon>
        <taxon>Pezizomycotina</taxon>
        <taxon>Sordariomycetes</taxon>
        <taxon>Xylariomycetidae</taxon>
        <taxon>Amphisphaeriales</taxon>
        <taxon>Apiosporaceae</taxon>
        <taxon>Apiospora</taxon>
    </lineage>
</organism>
<sequence length="66" mass="7166">MATGDVCEPDSNIEEAAAATRPPLPDYDTGDEGDISTFVPDTRTTTDHDIPKVEKDDDQIRTEKTG</sequence>
<dbReference type="EMBL" id="JAQQWK010000002">
    <property type="protein sequence ID" value="KAK8051850.1"/>
    <property type="molecule type" value="Genomic_DNA"/>
</dbReference>
<gene>
    <name evidence="2" type="ORF">PG993_003235</name>
</gene>
<protein>
    <submittedName>
        <fullName evidence="2">Uncharacterized protein</fullName>
    </submittedName>
</protein>
<accession>A0ABR1TYZ5</accession>
<comment type="caution">
    <text evidence="2">The sequence shown here is derived from an EMBL/GenBank/DDBJ whole genome shotgun (WGS) entry which is preliminary data.</text>
</comment>
<proteinExistence type="predicted"/>
<feature type="compositionally biased region" description="Basic and acidic residues" evidence="1">
    <location>
        <begin position="44"/>
        <end position="66"/>
    </location>
</feature>
<evidence type="ECO:0000256" key="1">
    <source>
        <dbReference type="SAM" id="MobiDB-lite"/>
    </source>
</evidence>
<reference evidence="2 3" key="1">
    <citation type="submission" date="2023-01" db="EMBL/GenBank/DDBJ databases">
        <title>Analysis of 21 Apiospora genomes using comparative genomics revels a genus with tremendous synthesis potential of carbohydrate active enzymes and secondary metabolites.</title>
        <authorList>
            <person name="Sorensen T."/>
        </authorList>
    </citation>
    <scope>NUCLEOTIDE SEQUENCE [LARGE SCALE GENOMIC DNA]</scope>
    <source>
        <strain evidence="2 3">CBS 33761</strain>
    </source>
</reference>